<dbReference type="EMBL" id="JACHLK010000001">
    <property type="protein sequence ID" value="MBB6557469.1"/>
    <property type="molecule type" value="Genomic_DNA"/>
</dbReference>
<comment type="caution">
    <text evidence="1">The sequence shown here is derived from an EMBL/GenBank/DDBJ whole genome shotgun (WGS) entry which is preliminary data.</text>
</comment>
<dbReference type="RefSeq" id="WP_184854927.1">
    <property type="nucleotide sequence ID" value="NZ_JACHLK010000001.1"/>
</dbReference>
<accession>A0A7X0P905</accession>
<dbReference type="AlphaFoldDB" id="A0A7X0P905"/>
<reference evidence="1 2" key="1">
    <citation type="submission" date="2020-08" db="EMBL/GenBank/DDBJ databases">
        <title>Functional genomics of gut bacteria from endangered species of beetles.</title>
        <authorList>
            <person name="Carlos-Shanley C."/>
        </authorList>
    </citation>
    <scope>NUCLEOTIDE SEQUENCE [LARGE SCALE GENOMIC DNA]</scope>
    <source>
        <strain evidence="1 2">S00198</strain>
    </source>
</reference>
<proteinExistence type="predicted"/>
<dbReference type="Proteomes" id="UP000575083">
    <property type="component" value="Unassembled WGS sequence"/>
</dbReference>
<organism evidence="1 2">
    <name type="scientific">Acidovorax soli</name>
    <dbReference type="NCBI Taxonomy" id="592050"/>
    <lineage>
        <taxon>Bacteria</taxon>
        <taxon>Pseudomonadati</taxon>
        <taxon>Pseudomonadota</taxon>
        <taxon>Betaproteobacteria</taxon>
        <taxon>Burkholderiales</taxon>
        <taxon>Comamonadaceae</taxon>
        <taxon>Acidovorax</taxon>
    </lineage>
</organism>
<name>A0A7X0P905_9BURK</name>
<evidence type="ECO:0000313" key="2">
    <source>
        <dbReference type="Proteomes" id="UP000575083"/>
    </source>
</evidence>
<sequence>MNEAARHLRSPLSLPETIVIRGRPQAIVRSLLGHMSAQGVDRYLKGPLTEPLRDYFLDETKPLPADIKVFYWAYPHRVHVMFRDAAYAHLPSGKNCMIWLLKFFPLAFLLAWDEPVGLNHTIHSFEPWRDVAIDHVADLPLNLYGVPPLFWPEAPTRESILMYGQEAIHVAG</sequence>
<keyword evidence="2" id="KW-1185">Reference proteome</keyword>
<protein>
    <submittedName>
        <fullName evidence="1">Uncharacterized protein</fullName>
    </submittedName>
</protein>
<evidence type="ECO:0000313" key="1">
    <source>
        <dbReference type="EMBL" id="MBB6557469.1"/>
    </source>
</evidence>
<gene>
    <name evidence="1" type="ORF">HNP48_000133</name>
</gene>